<dbReference type="InterPro" id="IPR017738">
    <property type="entry name" value="T6SS-assoc_VCA0118"/>
</dbReference>
<name>A0A7W5EW75_9GAMM</name>
<comment type="caution">
    <text evidence="1">The sequence shown here is derived from an EMBL/GenBank/DDBJ whole genome shotgun (WGS) entry which is preliminary data.</text>
</comment>
<dbReference type="Pfam" id="PF11319">
    <property type="entry name" value="VasI"/>
    <property type="match status" value="1"/>
</dbReference>
<sequence>MIATLTTRHAPTTGTPGRWLLAGLAIALLAGAPTVQAEDSRLAEARACAAQSSRLARLQCYDALFRDHPDAAQEQDPRSPLWQDVAAQEAERAADDVGLLVRETPDTVLMSAPALGTVPPRPLLVISCDDAITRFQLHLSEPLEAPRAPLRLQGAGVALDQTWRVLDAGHVLSGGRGLPAIATLKRLLGTEQLTLASERPAIDGLRFDVSGLRSAVAPLRAMCRW</sequence>
<evidence type="ECO:0000313" key="1">
    <source>
        <dbReference type="EMBL" id="MBB3232491.1"/>
    </source>
</evidence>
<gene>
    <name evidence="1" type="ORF">FHR97_003359</name>
</gene>
<keyword evidence="2" id="KW-1185">Reference proteome</keyword>
<reference evidence="1 2" key="1">
    <citation type="submission" date="2020-08" db="EMBL/GenBank/DDBJ databases">
        <title>Genomic Encyclopedia of Type Strains, Phase III (KMG-III): the genomes of soil and plant-associated and newly described type strains.</title>
        <authorList>
            <person name="Whitman W."/>
        </authorList>
    </citation>
    <scope>NUCLEOTIDE SEQUENCE [LARGE SCALE GENOMIC DNA]</scope>
    <source>
        <strain evidence="1 2">CECT 7744</strain>
    </source>
</reference>
<proteinExistence type="predicted"/>
<dbReference type="NCBIfam" id="TIGR03360">
    <property type="entry name" value="VI_minor_1"/>
    <property type="match status" value="1"/>
</dbReference>
<dbReference type="AlphaFoldDB" id="A0A7W5EW75"/>
<dbReference type="EMBL" id="JACHXR010000012">
    <property type="protein sequence ID" value="MBB3232491.1"/>
    <property type="molecule type" value="Genomic_DNA"/>
</dbReference>
<protein>
    <submittedName>
        <fullName evidence="1">Type VI secretion system protein VasI</fullName>
    </submittedName>
</protein>
<evidence type="ECO:0000313" key="2">
    <source>
        <dbReference type="Proteomes" id="UP000518892"/>
    </source>
</evidence>
<accession>A0A7W5EW75</accession>
<organism evidence="1 2">
    <name type="scientific">Halomonas stenophila</name>
    <dbReference type="NCBI Taxonomy" id="795312"/>
    <lineage>
        <taxon>Bacteria</taxon>
        <taxon>Pseudomonadati</taxon>
        <taxon>Pseudomonadota</taxon>
        <taxon>Gammaproteobacteria</taxon>
        <taxon>Oceanospirillales</taxon>
        <taxon>Halomonadaceae</taxon>
        <taxon>Halomonas</taxon>
    </lineage>
</organism>
<dbReference type="Proteomes" id="UP000518892">
    <property type="component" value="Unassembled WGS sequence"/>
</dbReference>
<dbReference type="RefSeq" id="WP_183384929.1">
    <property type="nucleotide sequence ID" value="NZ_JACHXR010000012.1"/>
</dbReference>